<proteinExistence type="predicted"/>
<comment type="subcellular location">
    <subcellularLocation>
        <location evidence="2">Cytoplasm</location>
    </subcellularLocation>
    <subcellularLocation>
        <location evidence="1">Nucleus</location>
    </subcellularLocation>
</comment>
<keyword evidence="8" id="KW-0408">Iron</keyword>
<dbReference type="InterPro" id="IPR036397">
    <property type="entry name" value="RNaseH_sf"/>
</dbReference>
<dbReference type="SUPFAM" id="SSF55961">
    <property type="entry name" value="Bet v1-like"/>
    <property type="match status" value="1"/>
</dbReference>
<dbReference type="Pfam" id="PF03107">
    <property type="entry name" value="C1_2"/>
    <property type="match status" value="1"/>
</dbReference>
<dbReference type="PROSITE" id="PS51296">
    <property type="entry name" value="RIESKE"/>
    <property type="match status" value="1"/>
</dbReference>
<dbReference type="InterPro" id="IPR012337">
    <property type="entry name" value="RNaseH-like_sf"/>
</dbReference>
<sequence length="1679" mass="190940">MSRYLQHHTHRHPLKQIDDIERVYTTGVHIYCSLCELMIDRNQTCYDCSSSCTYSLHIVCAELPQYVDHGLHPHHGRLMLECAVPKIIVRCQSHDHSLFFVEKAFYEGVCNGCQKSYTQWSSECFVPKEVKRTQSFLFRCVECDFNLHFLCGPLPSIVKFDYHIHSLTLVDHYITKDDHNDEFYCDICEEERDPYIRIYCCKDCDFAAHIHCLLIEIMKIIKGSGGDSNDVKLMALGECGWTESIDDTNDVLHTTLGEFLTDTLTDQDKALLSDPFTFGYSSDVKTYVDQMYKSCTQANYLLFDNQFRSSIEKIYQINHFPSFTSNDYQNFFSELLLYRPKEGLKLDEKYLRQKVVDIKGYKVPLTLAHILKTLLHQYTESDLFGESVWNWTPGIKSVFATTFCMDEIHPLGTTSFGFVKVKPEDFELCVSTPPDPGWDLKVRVDASVMEGFAGLSLVQTEVTNEDAMMILQYTKVDNVLEAELLAILNALHWAKEKKVKSVMVESDSLIIVKALASGVLRFAWGSFPVFHEYRALLPLFSKCVVSFIPGRTTLWQIGLPIMLECCVCGVNVCWGAFGIIGGRGEEDSGDEVIGDISGEGEGEDGVFVVDMEGMIDCREHSETSLPECRVLITGMGISFSCPFANYSDVETGLESMIVNSISFGDEQAKTPLRSVSFNSTDLEPTILKSIGSGKKMTLETSVSFKGSDLDKIILVKVPSLDKKEQNMAIVSSTISNRKQLDSQYSKPLIPDPASTKHMAALKLQKVYKSFRTRRKLADCAVLVEQSWWKLLDFAELKRSSISFFDIEKHETAISRWSRARTRAAKVGKGLSKNDKAQKLALQHWLEAIDPRHRYGHNLHFYYDKWLHCQSREPFFYWLDIGEGREVNLEKCSRSKLQQQCIKYLGPMERMAYEVVLEDGKFYYKQSGEQLHTSLEGKDAKWIFVLSTSKVLYVGKKKKGTFQHSSFLAGGATTAAGRLVVENGILKAVWPHSGHYRPTEQNFNDFVAFLKENDVELKDVQMSPVDEEDDALSKQRSSLHMRSNSSDEDLSPTLVGLETEETNAKTDSTALEPQRTNRFLNLNTKLTNLEIPKQQDIIESFKCDEQECLIQENMFDEQEHDEENEVENVPEESILKRINSRKGMNSYQLGKQLSCKWTTGAGPRIGCVRDYPSELQFRALEKVNLSPRGVARSRSYFSPKIISGLSPNVSTPTDCSSEEMAENSLRSSVHHSRVHSSPLIRKFKTTFFFTLQYVITKKHSLKFSISIAMGALRVCTVYSLGFPITPNKTHFPKLIPTPSFSPHQKTQSRSKLLKAISSSVSTELTDPFQPELESSQTPDGKFDWYAQWYPIMPLCDLDKRRPHGKKVMGLDVVVWWDKNESEWKVFDDSCPHRLAPLSEGRIDQWGRLQCVYHGWCFNGSGDCKFIPQAPPDGPPVHTSKRACVSVYPSIVQNGIVWFWPNTDPKYKNIITKQKPPYIAEMDDPSFSQLIVNREFHYGYEVMIENLMDPAHVPYAHYGLMQTRIPGKADREGGIPLKMTLENFNINGFTGMGDPGFNQFFAPFVFYSCVPLNLKEVDWGGKFSGALPPTPPREQLMDRYWSHVVNCSSCSAAHKGFKVLEIMLQVISIAMIGYVGVTNKQGQTLKIAMVSTALLCFVASKWLSHFIHKTFHFHDYDHAFR</sequence>
<dbReference type="Proteomes" id="UP000596661">
    <property type="component" value="Chromosome 8"/>
</dbReference>
<dbReference type="InterPro" id="IPR044730">
    <property type="entry name" value="RNase_H-like_dom_plant"/>
</dbReference>
<name>A0A803QA53_CANSA</name>
<reference evidence="13" key="1">
    <citation type="submission" date="2018-11" db="EMBL/GenBank/DDBJ databases">
        <authorList>
            <person name="Grassa J C."/>
        </authorList>
    </citation>
    <scope>NUCLEOTIDE SEQUENCE [LARGE SCALE GENOMIC DNA]</scope>
</reference>
<dbReference type="CDD" id="cd03480">
    <property type="entry name" value="Rieske_RO_Alpha_PaO"/>
    <property type="match status" value="1"/>
</dbReference>
<keyword evidence="3" id="KW-0963">Cytoplasm</keyword>
<keyword evidence="14" id="KW-1185">Reference proteome</keyword>
<dbReference type="InterPro" id="IPR036922">
    <property type="entry name" value="Rieske_2Fe-2S_sf"/>
</dbReference>
<dbReference type="GO" id="GO:0051537">
    <property type="term" value="F:2 iron, 2 sulfur cluster binding"/>
    <property type="evidence" value="ECO:0007669"/>
    <property type="project" value="UniProtKB-KW"/>
</dbReference>
<feature type="domain" description="Rieske" evidence="12">
    <location>
        <begin position="1347"/>
        <end position="1457"/>
    </location>
</feature>
<organism evidence="13 14">
    <name type="scientific">Cannabis sativa</name>
    <name type="common">Hemp</name>
    <name type="synonym">Marijuana</name>
    <dbReference type="NCBI Taxonomy" id="3483"/>
    <lineage>
        <taxon>Eukaryota</taxon>
        <taxon>Viridiplantae</taxon>
        <taxon>Streptophyta</taxon>
        <taxon>Embryophyta</taxon>
        <taxon>Tracheophyta</taxon>
        <taxon>Spermatophyta</taxon>
        <taxon>Magnoliopsida</taxon>
        <taxon>eudicotyledons</taxon>
        <taxon>Gunneridae</taxon>
        <taxon>Pentapetalae</taxon>
        <taxon>rosids</taxon>
        <taxon>fabids</taxon>
        <taxon>Rosales</taxon>
        <taxon>Cannabaceae</taxon>
        <taxon>Cannabis</taxon>
    </lineage>
</organism>
<dbReference type="Pfam" id="PF00355">
    <property type="entry name" value="Rieske"/>
    <property type="match status" value="1"/>
</dbReference>
<evidence type="ECO:0000256" key="11">
    <source>
        <dbReference type="SAM" id="MobiDB-lite"/>
    </source>
</evidence>
<protein>
    <recommendedName>
        <fullName evidence="12">Rieske domain-containing protein</fullName>
    </recommendedName>
</protein>
<dbReference type="EMBL" id="UZAU01000717">
    <property type="status" value="NOT_ANNOTATED_CDS"/>
    <property type="molecule type" value="Genomic_DNA"/>
</dbReference>
<evidence type="ECO:0000256" key="7">
    <source>
        <dbReference type="ARBA" id="ARBA00022946"/>
    </source>
</evidence>
<evidence type="ECO:0000256" key="3">
    <source>
        <dbReference type="ARBA" id="ARBA00022490"/>
    </source>
</evidence>
<evidence type="ECO:0000259" key="12">
    <source>
        <dbReference type="PROSITE" id="PS51296"/>
    </source>
</evidence>
<dbReference type="GO" id="GO:0005737">
    <property type="term" value="C:cytoplasm"/>
    <property type="evidence" value="ECO:0007669"/>
    <property type="project" value="UniProtKB-SubCell"/>
</dbReference>
<dbReference type="GO" id="GO:0046872">
    <property type="term" value="F:metal ion binding"/>
    <property type="evidence" value="ECO:0007669"/>
    <property type="project" value="UniProtKB-KW"/>
</dbReference>
<keyword evidence="6" id="KW-0677">Repeat</keyword>
<dbReference type="InterPro" id="IPR046349">
    <property type="entry name" value="C1-like_sf"/>
</dbReference>
<evidence type="ECO:0000313" key="13">
    <source>
        <dbReference type="EnsemblPlants" id="cds.evm.model.08.1898"/>
    </source>
</evidence>
<evidence type="ECO:0000256" key="4">
    <source>
        <dbReference type="ARBA" id="ARBA00022714"/>
    </source>
</evidence>
<dbReference type="SUPFAM" id="SSF50022">
    <property type="entry name" value="ISP domain"/>
    <property type="match status" value="1"/>
</dbReference>
<dbReference type="InterPro" id="IPR017941">
    <property type="entry name" value="Rieske_2Fe-2S"/>
</dbReference>
<reference evidence="13" key="2">
    <citation type="submission" date="2021-03" db="UniProtKB">
        <authorList>
            <consortium name="EnsemblPlants"/>
        </authorList>
    </citation>
    <scope>IDENTIFICATION</scope>
</reference>
<dbReference type="InterPro" id="IPR044159">
    <property type="entry name" value="IQM"/>
</dbReference>
<feature type="region of interest" description="Disordered" evidence="11">
    <location>
        <begin position="1019"/>
        <end position="1051"/>
    </location>
</feature>
<dbReference type="Pfam" id="PF13456">
    <property type="entry name" value="RVT_3"/>
    <property type="match status" value="1"/>
</dbReference>
<dbReference type="InterPro" id="IPR002156">
    <property type="entry name" value="RNaseH_domain"/>
</dbReference>
<evidence type="ECO:0000256" key="5">
    <source>
        <dbReference type="ARBA" id="ARBA00022723"/>
    </source>
</evidence>
<keyword evidence="9" id="KW-0411">Iron-sulfur</keyword>
<dbReference type="EnsemblPlants" id="evm.model.08.1898">
    <property type="protein sequence ID" value="cds.evm.model.08.1898"/>
    <property type="gene ID" value="evm.TU.08.1898"/>
</dbReference>
<dbReference type="InterPro" id="IPR004146">
    <property type="entry name" value="DC1"/>
</dbReference>
<dbReference type="SUPFAM" id="SSF57889">
    <property type="entry name" value="Cysteine-rich domain"/>
    <property type="match status" value="2"/>
</dbReference>
<evidence type="ECO:0000256" key="8">
    <source>
        <dbReference type="ARBA" id="ARBA00023004"/>
    </source>
</evidence>
<dbReference type="GO" id="GO:0003676">
    <property type="term" value="F:nucleic acid binding"/>
    <property type="evidence" value="ECO:0007669"/>
    <property type="project" value="InterPro"/>
</dbReference>
<dbReference type="PANTHER" id="PTHR31250:SF14">
    <property type="entry name" value="IQ DOMAIN-CONTAINING PROTEIN IQM2"/>
    <property type="match status" value="1"/>
</dbReference>
<dbReference type="GO" id="GO:0004523">
    <property type="term" value="F:RNA-DNA hybrid ribonuclease activity"/>
    <property type="evidence" value="ECO:0007669"/>
    <property type="project" value="InterPro"/>
</dbReference>
<accession>A0A803QA53</accession>
<evidence type="ECO:0000256" key="10">
    <source>
        <dbReference type="ARBA" id="ARBA00023242"/>
    </source>
</evidence>
<dbReference type="Gene3D" id="2.102.10.10">
    <property type="entry name" value="Rieske [2Fe-2S] iron-sulphur domain"/>
    <property type="match status" value="1"/>
</dbReference>
<dbReference type="CDD" id="cd06222">
    <property type="entry name" value="RNase_H_like"/>
    <property type="match status" value="1"/>
</dbReference>
<evidence type="ECO:0000256" key="2">
    <source>
        <dbReference type="ARBA" id="ARBA00004496"/>
    </source>
</evidence>
<dbReference type="PANTHER" id="PTHR31250">
    <property type="entry name" value="IQ DOMAIN-CONTAINING PROTEIN IQM3"/>
    <property type="match status" value="1"/>
</dbReference>
<evidence type="ECO:0000256" key="6">
    <source>
        <dbReference type="ARBA" id="ARBA00022737"/>
    </source>
</evidence>
<keyword evidence="4" id="KW-0001">2Fe-2S</keyword>
<dbReference type="SUPFAM" id="SSF53098">
    <property type="entry name" value="Ribonuclease H-like"/>
    <property type="match status" value="1"/>
</dbReference>
<evidence type="ECO:0000256" key="9">
    <source>
        <dbReference type="ARBA" id="ARBA00023014"/>
    </source>
</evidence>
<dbReference type="Gramene" id="evm.model.08.1898">
    <property type="protein sequence ID" value="cds.evm.model.08.1898"/>
    <property type="gene ID" value="evm.TU.08.1898"/>
</dbReference>
<keyword evidence="7" id="KW-0809">Transit peptide</keyword>
<keyword evidence="5" id="KW-0479">Metal-binding</keyword>
<evidence type="ECO:0000256" key="1">
    <source>
        <dbReference type="ARBA" id="ARBA00004123"/>
    </source>
</evidence>
<feature type="compositionally biased region" description="Polar residues" evidence="11">
    <location>
        <begin position="1033"/>
        <end position="1043"/>
    </location>
</feature>
<keyword evidence="10" id="KW-0539">Nucleus</keyword>
<dbReference type="Gene3D" id="3.30.420.10">
    <property type="entry name" value="Ribonuclease H-like superfamily/Ribonuclease H"/>
    <property type="match status" value="1"/>
</dbReference>
<evidence type="ECO:0000313" key="14">
    <source>
        <dbReference type="Proteomes" id="UP000596661"/>
    </source>
</evidence>
<dbReference type="GO" id="GO:0005634">
    <property type="term" value="C:nucleus"/>
    <property type="evidence" value="ECO:0007669"/>
    <property type="project" value="UniProtKB-SubCell"/>
</dbReference>